<dbReference type="EMBL" id="JAIVGD010000013">
    <property type="protein sequence ID" value="KAH0761438.1"/>
    <property type="molecule type" value="Genomic_DNA"/>
</dbReference>
<protein>
    <submittedName>
        <fullName evidence="1">Uncharacterized protein</fullName>
    </submittedName>
</protein>
<accession>A0ABQ7VDK8</accession>
<organism evidence="1 2">
    <name type="scientific">Solanum tuberosum</name>
    <name type="common">Potato</name>
    <dbReference type="NCBI Taxonomy" id="4113"/>
    <lineage>
        <taxon>Eukaryota</taxon>
        <taxon>Viridiplantae</taxon>
        <taxon>Streptophyta</taxon>
        <taxon>Embryophyta</taxon>
        <taxon>Tracheophyta</taxon>
        <taxon>Spermatophyta</taxon>
        <taxon>Magnoliopsida</taxon>
        <taxon>eudicotyledons</taxon>
        <taxon>Gunneridae</taxon>
        <taxon>Pentapetalae</taxon>
        <taxon>asterids</taxon>
        <taxon>lamiids</taxon>
        <taxon>Solanales</taxon>
        <taxon>Solanaceae</taxon>
        <taxon>Solanoideae</taxon>
        <taxon>Solaneae</taxon>
        <taxon>Solanum</taxon>
    </lineage>
</organism>
<dbReference type="Proteomes" id="UP000826656">
    <property type="component" value="Unassembled WGS sequence"/>
</dbReference>
<sequence>MSSLKFEINRFSGHSNFSIWKIQMMALLQRECLIHTIDGKYPDDTSDYDKEKVEGDVLSVI</sequence>
<name>A0ABQ7VDK8_SOLTU</name>
<keyword evidence="2" id="KW-1185">Reference proteome</keyword>
<comment type="caution">
    <text evidence="1">The sequence shown here is derived from an EMBL/GenBank/DDBJ whole genome shotgun (WGS) entry which is preliminary data.</text>
</comment>
<proteinExistence type="predicted"/>
<evidence type="ECO:0000313" key="2">
    <source>
        <dbReference type="Proteomes" id="UP000826656"/>
    </source>
</evidence>
<evidence type="ECO:0000313" key="1">
    <source>
        <dbReference type="EMBL" id="KAH0761438.1"/>
    </source>
</evidence>
<reference evidence="1 2" key="1">
    <citation type="journal article" date="2021" name="bioRxiv">
        <title>Chromosome-scale and haplotype-resolved genome assembly of a tetraploid potato cultivar.</title>
        <authorList>
            <person name="Sun H."/>
            <person name="Jiao W.-B."/>
            <person name="Krause K."/>
            <person name="Campoy J.A."/>
            <person name="Goel M."/>
            <person name="Folz-Donahue K."/>
            <person name="Kukat C."/>
            <person name="Huettel B."/>
            <person name="Schneeberger K."/>
        </authorList>
    </citation>
    <scope>NUCLEOTIDE SEQUENCE [LARGE SCALE GENOMIC DNA]</scope>
    <source>
        <strain evidence="1">SolTubOtavaFocal</strain>
        <tissue evidence="1">Leaves</tissue>
    </source>
</reference>
<gene>
    <name evidence="1" type="ORF">KY290_017511</name>
</gene>